<name>A0A660KVB6_9BACL</name>
<dbReference type="AlphaFoldDB" id="A0A660KVB6"/>
<dbReference type="Proteomes" id="UP000267019">
    <property type="component" value="Unassembled WGS sequence"/>
</dbReference>
<evidence type="ECO:0000313" key="2">
    <source>
        <dbReference type="Proteomes" id="UP000267019"/>
    </source>
</evidence>
<accession>A0A660KVB6</accession>
<evidence type="ECO:0000313" key="1">
    <source>
        <dbReference type="EMBL" id="RKQ84114.1"/>
    </source>
</evidence>
<dbReference type="EMBL" id="RBIJ01000004">
    <property type="protein sequence ID" value="RKQ84114.1"/>
    <property type="molecule type" value="Genomic_DNA"/>
</dbReference>
<keyword evidence="2" id="KW-1185">Reference proteome</keyword>
<comment type="caution">
    <text evidence="1">The sequence shown here is derived from an EMBL/GenBank/DDBJ whole genome shotgun (WGS) entry which is preliminary data.</text>
</comment>
<gene>
    <name evidence="1" type="ORF">C7438_1282</name>
</gene>
<reference evidence="1 2" key="1">
    <citation type="submission" date="2018-10" db="EMBL/GenBank/DDBJ databases">
        <title>Genomic Encyclopedia of Type Strains, Phase IV (KMG-IV): sequencing the most valuable type-strain genomes for metagenomic binning, comparative biology and taxonomic classification.</title>
        <authorList>
            <person name="Goeker M."/>
        </authorList>
    </citation>
    <scope>NUCLEOTIDE SEQUENCE [LARGE SCALE GENOMIC DNA]</scope>
    <source>
        <strain evidence="1 2">DSM 22653</strain>
    </source>
</reference>
<proteinExistence type="predicted"/>
<sequence length="35" mass="3735">MGSPSEKRVLGQEPAFLAADEEIAEVLGDWVGSFV</sequence>
<protein>
    <submittedName>
        <fullName evidence="1">Uncharacterized protein</fullName>
    </submittedName>
</protein>
<organism evidence="1 2">
    <name type="scientific">Brockia lithotrophica</name>
    <dbReference type="NCBI Taxonomy" id="933949"/>
    <lineage>
        <taxon>Bacteria</taxon>
        <taxon>Bacillati</taxon>
        <taxon>Bacillota</taxon>
        <taxon>Bacilli</taxon>
        <taxon>Bacillales</taxon>
        <taxon>Bacillales Family X. Incertae Sedis</taxon>
        <taxon>Brockia</taxon>
    </lineage>
</organism>